<evidence type="ECO:0000259" key="7">
    <source>
        <dbReference type="PROSITE" id="PS51471"/>
    </source>
</evidence>
<feature type="region of interest" description="Disordered" evidence="6">
    <location>
        <begin position="1"/>
        <end position="39"/>
    </location>
</feature>
<proteinExistence type="predicted"/>
<dbReference type="InterPro" id="IPR045054">
    <property type="entry name" value="P4HA-like"/>
</dbReference>
<name>A0A7S4MF34_9EUKA</name>
<keyword evidence="2" id="KW-0479">Metal-binding</keyword>
<keyword evidence="4" id="KW-0560">Oxidoreductase</keyword>
<dbReference type="InterPro" id="IPR005123">
    <property type="entry name" value="Oxoglu/Fe-dep_dioxygenase_dom"/>
</dbReference>
<dbReference type="Gene3D" id="2.60.120.620">
    <property type="entry name" value="q2cbj1_9rhob like domain"/>
    <property type="match status" value="1"/>
</dbReference>
<organism evidence="8">
    <name type="scientific">Prymnesium polylepis</name>
    <dbReference type="NCBI Taxonomy" id="72548"/>
    <lineage>
        <taxon>Eukaryota</taxon>
        <taxon>Haptista</taxon>
        <taxon>Haptophyta</taxon>
        <taxon>Prymnesiophyceae</taxon>
        <taxon>Prymnesiales</taxon>
        <taxon>Prymnesiaceae</taxon>
        <taxon>Prymnesium</taxon>
    </lineage>
</organism>
<dbReference type="InterPro" id="IPR044862">
    <property type="entry name" value="Pro_4_hyd_alph_FE2OG_OXY"/>
</dbReference>
<dbReference type="AlphaFoldDB" id="A0A7S4MF34"/>
<evidence type="ECO:0000256" key="3">
    <source>
        <dbReference type="ARBA" id="ARBA00022964"/>
    </source>
</evidence>
<dbReference type="GO" id="GO:0031418">
    <property type="term" value="F:L-ascorbic acid binding"/>
    <property type="evidence" value="ECO:0007669"/>
    <property type="project" value="InterPro"/>
</dbReference>
<accession>A0A7S4MF34</accession>
<protein>
    <recommendedName>
        <fullName evidence="7">Fe2OG dioxygenase domain-containing protein</fullName>
    </recommendedName>
</protein>
<comment type="cofactor">
    <cofactor evidence="1">
        <name>L-ascorbate</name>
        <dbReference type="ChEBI" id="CHEBI:38290"/>
    </cofactor>
</comment>
<dbReference type="EMBL" id="HBKO01018748">
    <property type="protein sequence ID" value="CAE2219322.1"/>
    <property type="molecule type" value="Transcribed_RNA"/>
</dbReference>
<dbReference type="SMART" id="SM00702">
    <property type="entry name" value="P4Hc"/>
    <property type="match status" value="1"/>
</dbReference>
<keyword evidence="3" id="KW-0223">Dioxygenase</keyword>
<evidence type="ECO:0000256" key="6">
    <source>
        <dbReference type="SAM" id="MobiDB-lite"/>
    </source>
</evidence>
<dbReference type="PANTHER" id="PTHR10869">
    <property type="entry name" value="PROLYL 4-HYDROXYLASE ALPHA SUBUNIT"/>
    <property type="match status" value="1"/>
</dbReference>
<evidence type="ECO:0000256" key="1">
    <source>
        <dbReference type="ARBA" id="ARBA00001961"/>
    </source>
</evidence>
<dbReference type="GO" id="GO:0005506">
    <property type="term" value="F:iron ion binding"/>
    <property type="evidence" value="ECO:0007669"/>
    <property type="project" value="InterPro"/>
</dbReference>
<gene>
    <name evidence="8" type="ORF">CPOL0286_LOCUS8521</name>
</gene>
<dbReference type="Pfam" id="PF13640">
    <property type="entry name" value="2OG-FeII_Oxy_3"/>
    <property type="match status" value="1"/>
</dbReference>
<dbReference type="InterPro" id="IPR006620">
    <property type="entry name" value="Pro_4_hyd_alph"/>
</dbReference>
<keyword evidence="5" id="KW-0408">Iron</keyword>
<dbReference type="PROSITE" id="PS51471">
    <property type="entry name" value="FE2OG_OXY"/>
    <property type="match status" value="1"/>
</dbReference>
<feature type="compositionally biased region" description="Basic and acidic residues" evidence="6">
    <location>
        <begin position="1"/>
        <end position="34"/>
    </location>
</feature>
<evidence type="ECO:0000256" key="2">
    <source>
        <dbReference type="ARBA" id="ARBA00022723"/>
    </source>
</evidence>
<dbReference type="GO" id="GO:0004656">
    <property type="term" value="F:procollagen-proline 4-dioxygenase activity"/>
    <property type="evidence" value="ECO:0007669"/>
    <property type="project" value="TreeGrafter"/>
</dbReference>
<feature type="domain" description="Fe2OG dioxygenase" evidence="7">
    <location>
        <begin position="145"/>
        <end position="254"/>
    </location>
</feature>
<dbReference type="GO" id="GO:0005783">
    <property type="term" value="C:endoplasmic reticulum"/>
    <property type="evidence" value="ECO:0007669"/>
    <property type="project" value="TreeGrafter"/>
</dbReference>
<dbReference type="PANTHER" id="PTHR10869:SF241">
    <property type="entry name" value="FE2OG DIOXYGENASE DOMAIN-CONTAINING PROTEIN"/>
    <property type="match status" value="1"/>
</dbReference>
<evidence type="ECO:0000256" key="5">
    <source>
        <dbReference type="ARBA" id="ARBA00023004"/>
    </source>
</evidence>
<evidence type="ECO:0000256" key="4">
    <source>
        <dbReference type="ARBA" id="ARBA00023002"/>
    </source>
</evidence>
<reference evidence="8" key="1">
    <citation type="submission" date="2021-01" db="EMBL/GenBank/DDBJ databases">
        <authorList>
            <person name="Corre E."/>
            <person name="Pelletier E."/>
            <person name="Niang G."/>
            <person name="Scheremetjew M."/>
            <person name="Finn R."/>
            <person name="Kale V."/>
            <person name="Holt S."/>
            <person name="Cochrane G."/>
            <person name="Meng A."/>
            <person name="Brown T."/>
            <person name="Cohen L."/>
        </authorList>
    </citation>
    <scope>NUCLEOTIDE SEQUENCE</scope>
    <source>
        <strain evidence="8">UIO037</strain>
    </source>
</reference>
<evidence type="ECO:0000313" key="8">
    <source>
        <dbReference type="EMBL" id="CAE2219322.1"/>
    </source>
</evidence>
<sequence>MHGSQDAEQRKLQLEAEQRKRQLEAEQRKSKLDRASSAVSTALDSSDMLLPCSHVRLPRACSRGRQATPVAFTIENFLSADECRKLIDISEACSYEAALVNVGMGRQIMMDDVRKSGRCIIDSVEAAQLLWRRLQHLVPHNAEAKWHPVGLNERLRFLKYTPGDYFAPHSDGRYSRESGPDKGDTSFYTLMIYLNEPAAGGETNFLSYSHDEETPVRPRTGLALLFDHELHHEGALLKSGVKYAIRTDVMFKRGPAGAAGAGAGNHDADLR</sequence>